<dbReference type="GO" id="GO:0009401">
    <property type="term" value="P:phosphoenolpyruvate-dependent sugar phosphotransferase system"/>
    <property type="evidence" value="ECO:0007669"/>
    <property type="project" value="UniProtKB-KW"/>
</dbReference>
<feature type="transmembrane region" description="Helical" evidence="12">
    <location>
        <begin position="39"/>
        <end position="57"/>
    </location>
</feature>
<evidence type="ECO:0000256" key="1">
    <source>
        <dbReference type="ARBA" id="ARBA00004651"/>
    </source>
</evidence>
<protein>
    <submittedName>
        <fullName evidence="16">EIICBA-Glc 2</fullName>
    </submittedName>
</protein>
<evidence type="ECO:0000256" key="3">
    <source>
        <dbReference type="ARBA" id="ARBA00022475"/>
    </source>
</evidence>
<dbReference type="CDD" id="cd00212">
    <property type="entry name" value="PTS_IIB_glc"/>
    <property type="match status" value="1"/>
</dbReference>
<evidence type="ECO:0000256" key="4">
    <source>
        <dbReference type="ARBA" id="ARBA00022597"/>
    </source>
</evidence>
<feature type="transmembrane region" description="Helical" evidence="12">
    <location>
        <begin position="123"/>
        <end position="141"/>
    </location>
</feature>
<dbReference type="GO" id="GO:0019866">
    <property type="term" value="C:organelle inner membrane"/>
    <property type="evidence" value="ECO:0007669"/>
    <property type="project" value="InterPro"/>
</dbReference>
<reference evidence="16 17" key="1">
    <citation type="submission" date="2015-01" db="EMBL/GenBank/DDBJ databases">
        <title>Genome sequence of bacillus megaterium Q3.</title>
        <authorList>
            <person name="Wang Y."/>
            <person name="Luo K."/>
            <person name="Bai L."/>
            <person name="Luo F."/>
        </authorList>
    </citation>
    <scope>NUCLEOTIDE SEQUENCE [LARGE SCALE GENOMIC DNA]</scope>
    <source>
        <strain evidence="16 17">Q3</strain>
    </source>
</reference>
<dbReference type="PANTHER" id="PTHR30009:SF4">
    <property type="entry name" value="PTS SYSTEM N-ACETYLGLUCOSAMINE-SPECIFIC EIICBA COMPONENT"/>
    <property type="match status" value="1"/>
</dbReference>
<feature type="active site" description="Phosphocysteine intermediate; for EIIB activity" evidence="11">
    <location>
        <position position="433"/>
    </location>
</feature>
<dbReference type="InterPro" id="IPR001996">
    <property type="entry name" value="PTS_IIB_1"/>
</dbReference>
<feature type="domain" description="PTS EIIC type-1" evidence="15">
    <location>
        <begin position="30"/>
        <end position="392"/>
    </location>
</feature>
<comment type="subcellular location">
    <subcellularLocation>
        <location evidence="1">Cell membrane</location>
        <topology evidence="1">Multi-pass membrane protein</topology>
    </subcellularLocation>
</comment>
<evidence type="ECO:0000256" key="2">
    <source>
        <dbReference type="ARBA" id="ARBA00022448"/>
    </source>
</evidence>
<dbReference type="AlphaFoldDB" id="A0A806TQZ7"/>
<feature type="transmembrane region" description="Helical" evidence="12">
    <location>
        <begin position="100"/>
        <end position="117"/>
    </location>
</feature>
<name>A0A806TQZ7_PRIMG</name>
<feature type="transmembrane region" description="Helical" evidence="12">
    <location>
        <begin position="190"/>
        <end position="209"/>
    </location>
</feature>
<feature type="transmembrane region" description="Helical" evidence="12">
    <location>
        <begin position="216"/>
        <end position="236"/>
    </location>
</feature>
<dbReference type="GO" id="GO:0016301">
    <property type="term" value="F:kinase activity"/>
    <property type="evidence" value="ECO:0007669"/>
    <property type="project" value="UniProtKB-KW"/>
</dbReference>
<keyword evidence="9 12" id="KW-1133">Transmembrane helix</keyword>
<feature type="domain" description="PTS EIIB type-1" evidence="14">
    <location>
        <begin position="411"/>
        <end position="493"/>
    </location>
</feature>
<dbReference type="GO" id="GO:0015572">
    <property type="term" value="F:N-acetylglucosamine transmembrane transporter activity"/>
    <property type="evidence" value="ECO:0007669"/>
    <property type="project" value="InterPro"/>
</dbReference>
<sequence>MNAVTCHPINIVTKILARNIGLNTLYKGDRNMLNFLQRIGKSLMLPIAVLPAAALLLRLGQKDLLDIPFMAQAGDAIFANLALLFALGIAVGLSKDGSGAAALAGVVGYFVLTKGTVAIDKDINMGVLGGIVSGVTAGLLYNRFSAIKLPEWLGFFAGKRFVPIITSVVMLALAGIFGVIWPPIQDQINNLGTWITGAGALGAGIYGFLNRLLIPIGLHHVLNSLVWFVFGDYHGVTGDLNRFFKGDPTAGTFMSGFFPVMMFGLPAAALAMIAAAKKEKRKQVSGMLIGLAVTSFLTGITEPIEFLFMFVAPLLYVIHAVLTGISMALAVALGIHAGFGFSAGAIDFFLNYGISQKPLLLAGIGIVYAVIYFVIFYTLIKALNLKTPGREDDEEVDTSNETVVATGDKYVDMASYFIEDLGGKENLTVIDNCATRLRLQVADASNINEAALKRHGARGIMKLNKTNVQVIVGTEVEFVADAMNQLVKYGTASTAAPVEQQAVQADAHTEFVLPFEGVVKPLSEVEDQVFSQKMMGDGFAIEPIEGTLVSPINGEVMTVFPTKHAIGLKTVEGIEILIHVGLDTVNLKGEGFQALVQEGDSVQQGTPLLQVDLEYVKKHAPSIVTPVVFTNLPADKEVKLLKTGYQKQGTKDVITF</sequence>
<feature type="transmembrane region" description="Helical" evidence="12">
    <location>
        <begin position="288"/>
        <end position="310"/>
    </location>
</feature>
<evidence type="ECO:0000313" key="17">
    <source>
        <dbReference type="Proteomes" id="UP000036410"/>
    </source>
</evidence>
<dbReference type="GO" id="GO:0090563">
    <property type="term" value="F:protein-phosphocysteine-sugar phosphotransferase activity"/>
    <property type="evidence" value="ECO:0007669"/>
    <property type="project" value="TreeGrafter"/>
</dbReference>
<feature type="transmembrane region" description="Helical" evidence="12">
    <location>
        <begin position="69"/>
        <end position="93"/>
    </location>
</feature>
<dbReference type="PROSITE" id="PS51093">
    <property type="entry name" value="PTS_EIIA_TYPE_1"/>
    <property type="match status" value="1"/>
</dbReference>
<dbReference type="InterPro" id="IPR013013">
    <property type="entry name" value="PTS_EIIC_1"/>
</dbReference>
<proteinExistence type="predicted"/>
<evidence type="ECO:0000256" key="9">
    <source>
        <dbReference type="ARBA" id="ARBA00022989"/>
    </source>
</evidence>
<dbReference type="PROSITE" id="PS51103">
    <property type="entry name" value="PTS_EIIC_TYPE_1"/>
    <property type="match status" value="1"/>
</dbReference>
<dbReference type="Gene3D" id="2.70.70.10">
    <property type="entry name" value="Glucose Permease (Domain IIA)"/>
    <property type="match status" value="1"/>
</dbReference>
<dbReference type="InterPro" id="IPR001127">
    <property type="entry name" value="PTS_EIIA_1_perm"/>
</dbReference>
<gene>
    <name evidence="16" type="primary">glcB_1</name>
    <name evidence="16" type="ORF">AS52_01202</name>
</gene>
<dbReference type="SUPFAM" id="SSF51261">
    <property type="entry name" value="Duplicated hybrid motif"/>
    <property type="match status" value="1"/>
</dbReference>
<dbReference type="NCBIfam" id="TIGR00830">
    <property type="entry name" value="PTBA"/>
    <property type="match status" value="1"/>
</dbReference>
<dbReference type="PROSITE" id="PS00371">
    <property type="entry name" value="PTS_EIIA_TYPE_1_HIS"/>
    <property type="match status" value="1"/>
</dbReference>
<keyword evidence="10 12" id="KW-0472">Membrane</keyword>
<dbReference type="Pfam" id="PF00367">
    <property type="entry name" value="PTS_EIIB"/>
    <property type="match status" value="1"/>
</dbReference>
<evidence type="ECO:0000259" key="13">
    <source>
        <dbReference type="PROSITE" id="PS51093"/>
    </source>
</evidence>
<keyword evidence="2" id="KW-0813">Transport</keyword>
<evidence type="ECO:0000256" key="5">
    <source>
        <dbReference type="ARBA" id="ARBA00022679"/>
    </source>
</evidence>
<accession>A0A806TQZ7</accession>
<dbReference type="InterPro" id="IPR011055">
    <property type="entry name" value="Dup_hybrid_motif"/>
</dbReference>
<feature type="transmembrane region" description="Helical" evidence="12">
    <location>
        <begin position="359"/>
        <end position="380"/>
    </location>
</feature>
<evidence type="ECO:0000313" key="16">
    <source>
        <dbReference type="EMBL" id="AKP76167.1"/>
    </source>
</evidence>
<dbReference type="PANTHER" id="PTHR30009">
    <property type="entry name" value="CYTOCHROME C-TYPE SYNTHESIS PROTEIN AND PTS TRANSMEMBRANE COMPONENT"/>
    <property type="match status" value="1"/>
</dbReference>
<evidence type="ECO:0000256" key="11">
    <source>
        <dbReference type="PROSITE-ProRule" id="PRU00421"/>
    </source>
</evidence>
<evidence type="ECO:0000256" key="6">
    <source>
        <dbReference type="ARBA" id="ARBA00022683"/>
    </source>
</evidence>
<keyword evidence="7 12" id="KW-0812">Transmembrane</keyword>
<dbReference type="NCBIfam" id="TIGR01998">
    <property type="entry name" value="PTS-II-BC-nag"/>
    <property type="match status" value="1"/>
</dbReference>
<dbReference type="Proteomes" id="UP000036410">
    <property type="component" value="Chromosome"/>
</dbReference>
<dbReference type="NCBIfam" id="TIGR00826">
    <property type="entry name" value="EIIB_glc"/>
    <property type="match status" value="1"/>
</dbReference>
<evidence type="ECO:0000256" key="8">
    <source>
        <dbReference type="ARBA" id="ARBA00022777"/>
    </source>
</evidence>
<dbReference type="InterPro" id="IPR050429">
    <property type="entry name" value="PTS_Glucose_EIICBA"/>
</dbReference>
<organism evidence="16 17">
    <name type="scientific">Priestia megaterium Q3</name>
    <dbReference type="NCBI Taxonomy" id="1452722"/>
    <lineage>
        <taxon>Bacteria</taxon>
        <taxon>Bacillati</taxon>
        <taxon>Bacillota</taxon>
        <taxon>Bacilli</taxon>
        <taxon>Bacillales</taxon>
        <taxon>Bacillaceae</taxon>
        <taxon>Priestia</taxon>
    </lineage>
</organism>
<keyword evidence="4" id="KW-0762">Sugar transport</keyword>
<feature type="transmembrane region" description="Helical" evidence="12">
    <location>
        <begin position="316"/>
        <end position="339"/>
    </location>
</feature>
<dbReference type="Gene3D" id="3.30.1360.60">
    <property type="entry name" value="Glucose permease domain IIB"/>
    <property type="match status" value="1"/>
</dbReference>
<keyword evidence="3" id="KW-1003">Cell membrane</keyword>
<evidence type="ECO:0000256" key="12">
    <source>
        <dbReference type="SAM" id="Phobius"/>
    </source>
</evidence>
<dbReference type="InterPro" id="IPR003352">
    <property type="entry name" value="PTS_EIIC"/>
</dbReference>
<feature type="transmembrane region" description="Helical" evidence="12">
    <location>
        <begin position="161"/>
        <end position="184"/>
    </location>
</feature>
<evidence type="ECO:0000256" key="7">
    <source>
        <dbReference type="ARBA" id="ARBA00022692"/>
    </source>
</evidence>
<feature type="domain" description="PTS EIIA type-1" evidence="13">
    <location>
        <begin position="527"/>
        <end position="631"/>
    </location>
</feature>
<dbReference type="EMBL" id="CP010586">
    <property type="protein sequence ID" value="AKP76167.1"/>
    <property type="molecule type" value="Genomic_DNA"/>
</dbReference>
<dbReference type="FunFam" id="2.70.70.10:FF:000001">
    <property type="entry name" value="PTS system glucose-specific IIA component"/>
    <property type="match status" value="1"/>
</dbReference>
<dbReference type="InterPro" id="IPR036878">
    <property type="entry name" value="Glu_permease_IIB"/>
</dbReference>
<dbReference type="InterPro" id="IPR010974">
    <property type="entry name" value="PTS_IIBC_nag"/>
</dbReference>
<evidence type="ECO:0000259" key="14">
    <source>
        <dbReference type="PROSITE" id="PS51098"/>
    </source>
</evidence>
<keyword evidence="8" id="KW-0418">Kinase</keyword>
<feature type="transmembrane region" description="Helical" evidence="12">
    <location>
        <begin position="256"/>
        <end position="276"/>
    </location>
</feature>
<dbReference type="PROSITE" id="PS51098">
    <property type="entry name" value="PTS_EIIB_TYPE_1"/>
    <property type="match status" value="1"/>
</dbReference>
<dbReference type="SUPFAM" id="SSF55604">
    <property type="entry name" value="Glucose permease domain IIB"/>
    <property type="match status" value="1"/>
</dbReference>
<dbReference type="GO" id="GO:0008982">
    <property type="term" value="F:protein-N(PI)-phosphohistidine-sugar phosphotransferase activity"/>
    <property type="evidence" value="ECO:0007669"/>
    <property type="project" value="InterPro"/>
</dbReference>
<dbReference type="Pfam" id="PF00358">
    <property type="entry name" value="PTS_EIIA_1"/>
    <property type="match status" value="1"/>
</dbReference>
<keyword evidence="6" id="KW-0598">Phosphotransferase system</keyword>
<evidence type="ECO:0000256" key="10">
    <source>
        <dbReference type="ARBA" id="ARBA00023136"/>
    </source>
</evidence>
<dbReference type="InterPro" id="IPR018113">
    <property type="entry name" value="PTrfase_EIIB_Cys"/>
</dbReference>
<dbReference type="GO" id="GO:0015764">
    <property type="term" value="P:N-acetylglucosamine transport"/>
    <property type="evidence" value="ECO:0007669"/>
    <property type="project" value="TreeGrafter"/>
</dbReference>
<dbReference type="FunFam" id="3.30.1360.60:FF:000001">
    <property type="entry name" value="PTS system glucose-specific IIBC component PtsG"/>
    <property type="match status" value="1"/>
</dbReference>
<evidence type="ECO:0000259" key="15">
    <source>
        <dbReference type="PROSITE" id="PS51103"/>
    </source>
</evidence>
<keyword evidence="5" id="KW-0808">Transferase</keyword>
<dbReference type="Pfam" id="PF02378">
    <property type="entry name" value="PTS_EIIC"/>
    <property type="match status" value="1"/>
</dbReference>
<dbReference type="PROSITE" id="PS01035">
    <property type="entry name" value="PTS_EIIB_TYPE_1_CYS"/>
    <property type="match status" value="1"/>
</dbReference>
<dbReference type="GO" id="GO:0005886">
    <property type="term" value="C:plasma membrane"/>
    <property type="evidence" value="ECO:0007669"/>
    <property type="project" value="UniProtKB-SubCell"/>
</dbReference>